<dbReference type="GO" id="GO:0030154">
    <property type="term" value="P:cell differentiation"/>
    <property type="evidence" value="ECO:0007669"/>
    <property type="project" value="UniProtKB-ARBA"/>
</dbReference>
<dbReference type="Proteomes" id="UP001283361">
    <property type="component" value="Unassembled WGS sequence"/>
</dbReference>
<keyword evidence="4" id="KW-0221">Differentiation</keyword>
<keyword evidence="3" id="KW-0677">Repeat</keyword>
<dbReference type="SUPFAM" id="SSF63748">
    <property type="entry name" value="Tudor/PWWP/MBT"/>
    <property type="match status" value="1"/>
</dbReference>
<evidence type="ECO:0000259" key="6">
    <source>
        <dbReference type="PROSITE" id="PS50304"/>
    </source>
</evidence>
<feature type="domain" description="Tudor" evidence="6">
    <location>
        <begin position="650"/>
        <end position="708"/>
    </location>
</feature>
<dbReference type="Gene3D" id="2.30.30.140">
    <property type="match status" value="1"/>
</dbReference>
<dbReference type="Gene3D" id="3.30.420.610">
    <property type="entry name" value="LOTUS domain-like"/>
    <property type="match status" value="4"/>
</dbReference>
<dbReference type="PANTHER" id="PTHR22948:SF76">
    <property type="entry name" value="FI20010P1-RELATED"/>
    <property type="match status" value="1"/>
</dbReference>
<dbReference type="InterPro" id="IPR025605">
    <property type="entry name" value="OST-HTH/LOTUS_dom"/>
</dbReference>
<gene>
    <name evidence="8" type="ORF">RRG08_035144</name>
</gene>
<keyword evidence="9" id="KW-1185">Reference proteome</keyword>
<dbReference type="CDD" id="cd09972">
    <property type="entry name" value="LOTUS_TDRD_OSKAR"/>
    <property type="match status" value="1"/>
</dbReference>
<organism evidence="8 9">
    <name type="scientific">Elysia crispata</name>
    <name type="common">lettuce slug</name>
    <dbReference type="NCBI Taxonomy" id="231223"/>
    <lineage>
        <taxon>Eukaryota</taxon>
        <taxon>Metazoa</taxon>
        <taxon>Spiralia</taxon>
        <taxon>Lophotrochozoa</taxon>
        <taxon>Mollusca</taxon>
        <taxon>Gastropoda</taxon>
        <taxon>Heterobranchia</taxon>
        <taxon>Euthyneura</taxon>
        <taxon>Panpulmonata</taxon>
        <taxon>Sacoglossa</taxon>
        <taxon>Placobranchoidea</taxon>
        <taxon>Plakobranchidae</taxon>
        <taxon>Elysia</taxon>
    </lineage>
</organism>
<dbReference type="PANTHER" id="PTHR22948">
    <property type="entry name" value="TUDOR DOMAIN CONTAINING PROTEIN"/>
    <property type="match status" value="1"/>
</dbReference>
<feature type="domain" description="HTH OST-type" evidence="7">
    <location>
        <begin position="176"/>
        <end position="250"/>
    </location>
</feature>
<dbReference type="Pfam" id="PF12872">
    <property type="entry name" value="OST-HTH"/>
    <property type="match status" value="4"/>
</dbReference>
<comment type="subcellular location">
    <subcellularLocation>
        <location evidence="1">Cytoplasm</location>
    </subcellularLocation>
</comment>
<dbReference type="GO" id="GO:0005737">
    <property type="term" value="C:cytoplasm"/>
    <property type="evidence" value="ECO:0007669"/>
    <property type="project" value="UniProtKB-SubCell"/>
</dbReference>
<dbReference type="Pfam" id="PF00567">
    <property type="entry name" value="TUDOR"/>
    <property type="match status" value="1"/>
</dbReference>
<evidence type="ECO:0000313" key="9">
    <source>
        <dbReference type="Proteomes" id="UP001283361"/>
    </source>
</evidence>
<dbReference type="InterPro" id="IPR041966">
    <property type="entry name" value="LOTUS-like"/>
</dbReference>
<dbReference type="Gene3D" id="2.40.50.90">
    <property type="match status" value="1"/>
</dbReference>
<dbReference type="AlphaFoldDB" id="A0AAE1E068"/>
<feature type="compositionally biased region" description="Basic and acidic residues" evidence="5">
    <location>
        <begin position="331"/>
        <end position="342"/>
    </location>
</feature>
<dbReference type="InterPro" id="IPR035437">
    <property type="entry name" value="SNase_OB-fold_sf"/>
</dbReference>
<reference evidence="8" key="1">
    <citation type="journal article" date="2023" name="G3 (Bethesda)">
        <title>A reference genome for the long-term kleptoplast-retaining sea slug Elysia crispata morphotype clarki.</title>
        <authorList>
            <person name="Eastman K.E."/>
            <person name="Pendleton A.L."/>
            <person name="Shaikh M.A."/>
            <person name="Suttiyut T."/>
            <person name="Ogas R."/>
            <person name="Tomko P."/>
            <person name="Gavelis G."/>
            <person name="Widhalm J.R."/>
            <person name="Wisecaver J.H."/>
        </authorList>
    </citation>
    <scope>NUCLEOTIDE SEQUENCE</scope>
    <source>
        <strain evidence="8">ECLA1</strain>
    </source>
</reference>
<keyword evidence="2" id="KW-0963">Cytoplasm</keyword>
<comment type="caution">
    <text evidence="8">The sequence shown here is derived from an EMBL/GenBank/DDBJ whole genome shotgun (WGS) entry which is preliminary data.</text>
</comment>
<dbReference type="PROSITE" id="PS51644">
    <property type="entry name" value="HTH_OST"/>
    <property type="match status" value="4"/>
</dbReference>
<dbReference type="PROSITE" id="PS50304">
    <property type="entry name" value="TUDOR"/>
    <property type="match status" value="1"/>
</dbReference>
<feature type="region of interest" description="Disordered" evidence="5">
    <location>
        <begin position="294"/>
        <end position="352"/>
    </location>
</feature>
<dbReference type="InterPro" id="IPR050621">
    <property type="entry name" value="Tudor_domain_containing"/>
</dbReference>
<accession>A0AAE1E068</accession>
<dbReference type="GO" id="GO:0007283">
    <property type="term" value="P:spermatogenesis"/>
    <property type="evidence" value="ECO:0007669"/>
    <property type="project" value="UniProtKB-KW"/>
</dbReference>
<protein>
    <recommendedName>
        <fullName evidence="10">Tudor domain-containing protein 7</fullName>
    </recommendedName>
</protein>
<feature type="domain" description="HTH OST-type" evidence="7">
    <location>
        <begin position="359"/>
        <end position="433"/>
    </location>
</feature>
<evidence type="ECO:0000256" key="2">
    <source>
        <dbReference type="ARBA" id="ARBA00022490"/>
    </source>
</evidence>
<evidence type="ECO:0008006" key="10">
    <source>
        <dbReference type="Google" id="ProtNLM"/>
    </source>
</evidence>
<sequence>MTDKAKKKEEAKKEIRSLLLSAPLGLTITELKRDFAEFIGCPLPWKELGYSSPEDFVQSIPDTVKVTWSNTGMVLTGVANSSTKHIEKMVQCQKVNSKVKRKVMDRRSRQAMPLMGRRGGGGDYNGWGLNRSNYRPHFNHDITVYQPHHNHNLPPRWQYQQHHPRPRARHMAPPSIPAFIRGQISQLLSQHPQGLPLTHFCSIFRSRFGVPLDFREMGFSTEQDLLASLRDIVGMRTLTGGETRVMSLQACVAWDQAKLRGDAVNSSNSQGRNFHGNRRTLLPLSSNVADFMPLLSQNNTPAQPEEHVKSKGRGRGAIRKDVSPSASNANKQDETTGQREEQMSPTGSSVIDAEDHCNIPFNVQNEIRQIMCKRPKGVCASRLPFEYKDMFKKTLPTKVYGYNSVIEFASDLPHIIRVERPHPQGDWHLFPAQHEDEKGDSVTTALAKLKIPSTTAVTSTLNKTPSPPPLEVDKALKESVTQVMSISSEGIPLDKFLETYQAVTGKQLNVARYGPGGLKRILHSMSDILIISLDASDKAIVLPKMHSAPRRFDQLQDQFQPVVGGRSPSDYMLHLPKDAVSPGCRYRPQALPAAGGYIELFASNILSPEMFWIQLRGYKTTVALEDLMDDLEDVYGNKNLPKEYNMTPRLAQKGMLCAVVFPEDSFWHRGFILGVKDQLYQVYYVDYGNTCCVSIDQMRLLKSKFLKLPAQAIQARLANIKPLGGVWKPTATQLMLTMARDKPLVGLVFSEKDRVLSLCLTDTSKEEDVHFNDMFVEKGYAMFEPESEAIQPAVHEQVRDPI</sequence>
<evidence type="ECO:0000313" key="8">
    <source>
        <dbReference type="EMBL" id="KAK3789449.1"/>
    </source>
</evidence>
<evidence type="ECO:0000256" key="5">
    <source>
        <dbReference type="SAM" id="MobiDB-lite"/>
    </source>
</evidence>
<dbReference type="CDD" id="cd08824">
    <property type="entry name" value="LOTUS"/>
    <property type="match status" value="1"/>
</dbReference>
<name>A0AAE1E068_9GAST</name>
<dbReference type="EMBL" id="JAWDGP010001675">
    <property type="protein sequence ID" value="KAK3789449.1"/>
    <property type="molecule type" value="Genomic_DNA"/>
</dbReference>
<proteinExistence type="predicted"/>
<keyword evidence="4" id="KW-0744">Spermatogenesis</keyword>
<evidence type="ECO:0000259" key="7">
    <source>
        <dbReference type="PROSITE" id="PS51644"/>
    </source>
</evidence>
<feature type="domain" description="HTH OST-type" evidence="7">
    <location>
        <begin position="7"/>
        <end position="80"/>
    </location>
</feature>
<evidence type="ECO:0000256" key="3">
    <source>
        <dbReference type="ARBA" id="ARBA00022737"/>
    </source>
</evidence>
<evidence type="ECO:0000256" key="1">
    <source>
        <dbReference type="ARBA" id="ARBA00004496"/>
    </source>
</evidence>
<dbReference type="SMART" id="SM00333">
    <property type="entry name" value="TUDOR"/>
    <property type="match status" value="1"/>
</dbReference>
<feature type="domain" description="HTH OST-type" evidence="7">
    <location>
        <begin position="472"/>
        <end position="545"/>
    </location>
</feature>
<dbReference type="InterPro" id="IPR002999">
    <property type="entry name" value="Tudor"/>
</dbReference>
<evidence type="ECO:0000256" key="4">
    <source>
        <dbReference type="ARBA" id="ARBA00022871"/>
    </source>
</evidence>